<keyword evidence="4" id="KW-1185">Reference proteome</keyword>
<dbReference type="CDD" id="cd18787">
    <property type="entry name" value="SF2_C_DEAD"/>
    <property type="match status" value="1"/>
</dbReference>
<evidence type="ECO:0000256" key="1">
    <source>
        <dbReference type="ARBA" id="ARBA00022884"/>
    </source>
</evidence>
<comment type="caution">
    <text evidence="3">The sequence shown here is derived from an EMBL/GenBank/DDBJ whole genome shotgun (WGS) entry which is preliminary data.</text>
</comment>
<sequence length="208" mass="22339">MVATDVAARGLDVPHVSHVINYDLPKSIDSYVHRIGRTGRAGKAGLATAFFSDANQPLAKALAECMDEAKQEVPDWLRNYANMASAYSGISRFGSIDYRTGSTSGSQYSAPYGVKNSCRDNYDYQSYSNNPAGNSYNYQRYGGTLGGSDAAGENYESQSYSANPAGGVAVELRNYGANADKDDSIIGVNYELPQANLGNLQIIPTGWD</sequence>
<evidence type="ECO:0000313" key="4">
    <source>
        <dbReference type="Proteomes" id="UP000734854"/>
    </source>
</evidence>
<dbReference type="InterPro" id="IPR001650">
    <property type="entry name" value="Helicase_C-like"/>
</dbReference>
<accession>A0A8J5KC58</accession>
<dbReference type="SUPFAM" id="SSF52540">
    <property type="entry name" value="P-loop containing nucleoside triphosphate hydrolases"/>
    <property type="match status" value="1"/>
</dbReference>
<organism evidence="3 4">
    <name type="scientific">Zingiber officinale</name>
    <name type="common">Ginger</name>
    <name type="synonym">Amomum zingiber</name>
    <dbReference type="NCBI Taxonomy" id="94328"/>
    <lineage>
        <taxon>Eukaryota</taxon>
        <taxon>Viridiplantae</taxon>
        <taxon>Streptophyta</taxon>
        <taxon>Embryophyta</taxon>
        <taxon>Tracheophyta</taxon>
        <taxon>Spermatophyta</taxon>
        <taxon>Magnoliopsida</taxon>
        <taxon>Liliopsida</taxon>
        <taxon>Zingiberales</taxon>
        <taxon>Zingiberaceae</taxon>
        <taxon>Zingiber</taxon>
    </lineage>
</organism>
<reference evidence="3 4" key="1">
    <citation type="submission" date="2020-08" db="EMBL/GenBank/DDBJ databases">
        <title>Plant Genome Project.</title>
        <authorList>
            <person name="Zhang R.-G."/>
        </authorList>
    </citation>
    <scope>NUCLEOTIDE SEQUENCE [LARGE SCALE GENOMIC DNA]</scope>
    <source>
        <tissue evidence="3">Rhizome</tissue>
    </source>
</reference>
<evidence type="ECO:0000259" key="2">
    <source>
        <dbReference type="PROSITE" id="PS51194"/>
    </source>
</evidence>
<gene>
    <name evidence="3" type="ORF">ZIOFF_057918</name>
</gene>
<protein>
    <recommendedName>
        <fullName evidence="2">Helicase C-terminal domain-containing protein</fullName>
    </recommendedName>
</protein>
<dbReference type="Proteomes" id="UP000734854">
    <property type="component" value="Unassembled WGS sequence"/>
</dbReference>
<dbReference type="Pfam" id="PF00271">
    <property type="entry name" value="Helicase_C"/>
    <property type="match status" value="1"/>
</dbReference>
<dbReference type="EMBL" id="JACMSC010000016">
    <property type="protein sequence ID" value="KAG6481321.1"/>
    <property type="molecule type" value="Genomic_DNA"/>
</dbReference>
<dbReference type="GO" id="GO:0003723">
    <property type="term" value="F:RNA binding"/>
    <property type="evidence" value="ECO:0007669"/>
    <property type="project" value="UniProtKB-KW"/>
</dbReference>
<name>A0A8J5KC58_ZINOF</name>
<dbReference type="Gene3D" id="3.40.50.300">
    <property type="entry name" value="P-loop containing nucleotide triphosphate hydrolases"/>
    <property type="match status" value="1"/>
</dbReference>
<feature type="domain" description="Helicase C-terminal" evidence="2">
    <location>
        <begin position="1"/>
        <end position="81"/>
    </location>
</feature>
<dbReference type="PROSITE" id="PS51194">
    <property type="entry name" value="HELICASE_CTER"/>
    <property type="match status" value="1"/>
</dbReference>
<keyword evidence="1" id="KW-0694">RNA-binding</keyword>
<dbReference type="PANTHER" id="PTHR47958">
    <property type="entry name" value="ATP-DEPENDENT RNA HELICASE DBP3"/>
    <property type="match status" value="1"/>
</dbReference>
<proteinExistence type="predicted"/>
<evidence type="ECO:0000313" key="3">
    <source>
        <dbReference type="EMBL" id="KAG6481321.1"/>
    </source>
</evidence>
<dbReference type="AlphaFoldDB" id="A0A8J5KC58"/>
<dbReference type="InterPro" id="IPR027417">
    <property type="entry name" value="P-loop_NTPase"/>
</dbReference>